<dbReference type="InterPro" id="IPR050079">
    <property type="entry name" value="DEAD_box_RNA_helicase"/>
</dbReference>
<dbReference type="Pfam" id="PF00270">
    <property type="entry name" value="DEAD"/>
    <property type="match status" value="1"/>
</dbReference>
<feature type="domain" description="DEAD-box RNA helicase Q" evidence="11">
    <location>
        <begin position="4"/>
        <end position="32"/>
    </location>
</feature>
<dbReference type="InterPro" id="IPR044742">
    <property type="entry name" value="DEAD/DEAH_RhlB"/>
</dbReference>
<dbReference type="GO" id="GO:0005524">
    <property type="term" value="F:ATP binding"/>
    <property type="evidence" value="ECO:0007669"/>
    <property type="project" value="UniProtKB-KW"/>
</dbReference>
<keyword evidence="3 7" id="KW-0347">Helicase</keyword>
<evidence type="ECO:0000256" key="5">
    <source>
        <dbReference type="ARBA" id="ARBA00038437"/>
    </source>
</evidence>
<dbReference type="InterPro" id="IPR014001">
    <property type="entry name" value="Helicase_ATP-bd"/>
</dbReference>
<keyword evidence="1 7" id="KW-0547">Nucleotide-binding</keyword>
<dbReference type="InterPro" id="IPR011545">
    <property type="entry name" value="DEAD/DEAH_box_helicase_dom"/>
</dbReference>
<evidence type="ECO:0000259" key="9">
    <source>
        <dbReference type="PROSITE" id="PS51192"/>
    </source>
</evidence>
<dbReference type="PROSITE" id="PS51194">
    <property type="entry name" value="HELICASE_CTER"/>
    <property type="match status" value="1"/>
</dbReference>
<sequence>MKETLFSDLTLTEPIRRAIADMGFHNATEIQFQSIPVLQSGRDVIGRSQTGTGKTLAFGIPALERIQTEGELADKAQVLILCPTRELAAQACEEIQKLSKYMQGVRAVAIYGGAPMQPQIQKLKRANIVIGTPGRVMDHMRRRTLKLDAVSTVVLDEADEMLSMGFRGDIETILNDMPQQRQTVLFSATMPDEILALTRKYQKDPVTVQINPRTVTVNTIRQEFYEVAPSGKAEALGTLLQFHAPSRAIVFCNTKRTVDALCKELNRCGVSAQGLHGDMEQPQRTKVMNGFKSGSTAVLVATDVAARGIDVNDIEYVFNYDIPQDTEYYVHRIGRTGRAGKSGTAITLCGGRRQTIQLMSVAKSVKTYIKPMEMPSEEEILKRQYAVNLEKMRDLIDKQNTPELFTHMVSDLEQMGYSTKQIAAAALFAHFGEKRQKPMLSEPEEKLSRARHGRKKQGAKNSRSGAKSNHVSQSKQSANRRGKAIRPTPPPDNLPEISYVGGYTHSHS</sequence>
<dbReference type="SMART" id="SM00490">
    <property type="entry name" value="HELICc"/>
    <property type="match status" value="1"/>
</dbReference>
<proteinExistence type="inferred from homology"/>
<dbReference type="PROSITE" id="PS00039">
    <property type="entry name" value="DEAD_ATP_HELICASE"/>
    <property type="match status" value="1"/>
</dbReference>
<evidence type="ECO:0000256" key="3">
    <source>
        <dbReference type="ARBA" id="ARBA00022806"/>
    </source>
</evidence>
<feature type="compositionally biased region" description="Polar residues" evidence="8">
    <location>
        <begin position="459"/>
        <end position="477"/>
    </location>
</feature>
<keyword evidence="2 7" id="KW-0378">Hydrolase</keyword>
<dbReference type="InterPro" id="IPR000629">
    <property type="entry name" value="RNA-helicase_DEAD-box_CS"/>
</dbReference>
<evidence type="ECO:0000256" key="6">
    <source>
        <dbReference type="PROSITE-ProRule" id="PRU00552"/>
    </source>
</evidence>
<dbReference type="Pfam" id="PF00271">
    <property type="entry name" value="Helicase_C"/>
    <property type="match status" value="1"/>
</dbReference>
<feature type="domain" description="Helicase C-terminal" evidence="10">
    <location>
        <begin position="219"/>
        <end position="380"/>
    </location>
</feature>
<dbReference type="GO" id="GO:0016787">
    <property type="term" value="F:hydrolase activity"/>
    <property type="evidence" value="ECO:0007669"/>
    <property type="project" value="UniProtKB-KW"/>
</dbReference>
<evidence type="ECO:0000256" key="2">
    <source>
        <dbReference type="ARBA" id="ARBA00022801"/>
    </source>
</evidence>
<keyword evidence="4 7" id="KW-0067">ATP-binding</keyword>
<dbReference type="SUPFAM" id="SSF52540">
    <property type="entry name" value="P-loop containing nucleoside triphosphate hydrolases"/>
    <property type="match status" value="1"/>
</dbReference>
<dbReference type="GO" id="GO:0003676">
    <property type="term" value="F:nucleic acid binding"/>
    <property type="evidence" value="ECO:0007669"/>
    <property type="project" value="InterPro"/>
</dbReference>
<dbReference type="PROSITE" id="PS51195">
    <property type="entry name" value="Q_MOTIF"/>
    <property type="match status" value="1"/>
</dbReference>
<dbReference type="SMART" id="SM00487">
    <property type="entry name" value="DEXDc"/>
    <property type="match status" value="1"/>
</dbReference>
<evidence type="ECO:0000256" key="8">
    <source>
        <dbReference type="SAM" id="MobiDB-lite"/>
    </source>
</evidence>
<feature type="region of interest" description="Disordered" evidence="8">
    <location>
        <begin position="437"/>
        <end position="508"/>
    </location>
</feature>
<dbReference type="CDD" id="cd18787">
    <property type="entry name" value="SF2_C_DEAD"/>
    <property type="match status" value="1"/>
</dbReference>
<dbReference type="InterPro" id="IPR001650">
    <property type="entry name" value="Helicase_C-like"/>
</dbReference>
<dbReference type="PANTHER" id="PTHR47959:SF1">
    <property type="entry name" value="ATP-DEPENDENT RNA HELICASE DBPA"/>
    <property type="match status" value="1"/>
</dbReference>
<reference evidence="12" key="1">
    <citation type="journal article" date="2020" name="J. ISSAAS">
        <title>Lactobacilli and other gastrointestinal microbiota of Peromyscus leucopus, reservoir host for agents of Lyme disease and other zoonoses in North America.</title>
        <authorList>
            <person name="Milovic A."/>
            <person name="Bassam K."/>
            <person name="Shao H."/>
            <person name="Chatzistamou I."/>
            <person name="Tufts D.M."/>
            <person name="Diuk-Wasser M."/>
            <person name="Barbour A.G."/>
        </authorList>
    </citation>
    <scope>NUCLEOTIDE SEQUENCE</scope>
    <source>
        <strain evidence="12">LL40</strain>
    </source>
</reference>
<dbReference type="EMBL" id="MN577573">
    <property type="protein sequence ID" value="QGT51284.1"/>
    <property type="molecule type" value="Genomic_DNA"/>
</dbReference>
<dbReference type="GO" id="GO:0005829">
    <property type="term" value="C:cytosol"/>
    <property type="evidence" value="ECO:0007669"/>
    <property type="project" value="TreeGrafter"/>
</dbReference>
<name>A0A650EQP9_9FIRM</name>
<evidence type="ECO:0000313" key="12">
    <source>
        <dbReference type="EMBL" id="QGT51284.1"/>
    </source>
</evidence>
<organism evidence="12">
    <name type="scientific">uncultured Bacillota bacterium</name>
    <dbReference type="NCBI Taxonomy" id="344338"/>
    <lineage>
        <taxon>Bacteria</taxon>
        <taxon>Bacillati</taxon>
        <taxon>Bacillota</taxon>
        <taxon>environmental samples</taxon>
    </lineage>
</organism>
<dbReference type="CDD" id="cd00268">
    <property type="entry name" value="DEADc"/>
    <property type="match status" value="1"/>
</dbReference>
<dbReference type="InterPro" id="IPR014014">
    <property type="entry name" value="RNA_helicase_DEAD_Q_motif"/>
</dbReference>
<evidence type="ECO:0000259" key="10">
    <source>
        <dbReference type="PROSITE" id="PS51194"/>
    </source>
</evidence>
<accession>A0A650EQP9</accession>
<feature type="short sequence motif" description="Q motif" evidence="6">
    <location>
        <begin position="4"/>
        <end position="32"/>
    </location>
</feature>
<feature type="compositionally biased region" description="Basic residues" evidence="8">
    <location>
        <begin position="449"/>
        <end position="458"/>
    </location>
</feature>
<dbReference type="Gene3D" id="3.40.50.300">
    <property type="entry name" value="P-loop containing nucleotide triphosphate hydrolases"/>
    <property type="match status" value="2"/>
</dbReference>
<dbReference type="AlphaFoldDB" id="A0A650EQP9"/>
<protein>
    <submittedName>
        <fullName evidence="12">RNA helicase</fullName>
    </submittedName>
</protein>
<gene>
    <name evidence="12" type="ORF">Firmicute1046_3600</name>
</gene>
<dbReference type="GO" id="GO:0003724">
    <property type="term" value="F:RNA helicase activity"/>
    <property type="evidence" value="ECO:0007669"/>
    <property type="project" value="InterPro"/>
</dbReference>
<dbReference type="PANTHER" id="PTHR47959">
    <property type="entry name" value="ATP-DEPENDENT RNA HELICASE RHLE-RELATED"/>
    <property type="match status" value="1"/>
</dbReference>
<evidence type="ECO:0000256" key="1">
    <source>
        <dbReference type="ARBA" id="ARBA00022741"/>
    </source>
</evidence>
<dbReference type="PROSITE" id="PS51192">
    <property type="entry name" value="HELICASE_ATP_BIND_1"/>
    <property type="match status" value="1"/>
</dbReference>
<evidence type="ECO:0000256" key="4">
    <source>
        <dbReference type="ARBA" id="ARBA00022840"/>
    </source>
</evidence>
<dbReference type="InterPro" id="IPR027417">
    <property type="entry name" value="P-loop_NTPase"/>
</dbReference>
<evidence type="ECO:0000256" key="7">
    <source>
        <dbReference type="RuleBase" id="RU000492"/>
    </source>
</evidence>
<evidence type="ECO:0000259" key="11">
    <source>
        <dbReference type="PROSITE" id="PS51195"/>
    </source>
</evidence>
<comment type="similarity">
    <text evidence="5 7">Belongs to the DEAD box helicase family.</text>
</comment>
<feature type="domain" description="Helicase ATP-binding" evidence="9">
    <location>
        <begin position="35"/>
        <end position="208"/>
    </location>
</feature>